<reference evidence="3" key="1">
    <citation type="submission" date="2016-11" db="UniProtKB">
        <authorList>
            <consortium name="WormBaseParasite"/>
        </authorList>
    </citation>
    <scope>IDENTIFICATION</scope>
</reference>
<dbReference type="AlphaFoldDB" id="A0A1I7YGS6"/>
<evidence type="ECO:0000313" key="3">
    <source>
        <dbReference type="WBParaSite" id="L893_g16217.t1"/>
    </source>
</evidence>
<proteinExistence type="predicted"/>
<dbReference type="Proteomes" id="UP000095287">
    <property type="component" value="Unplaced"/>
</dbReference>
<protein>
    <submittedName>
        <fullName evidence="3">DB domain-containing protein</fullName>
    </submittedName>
</protein>
<feature type="signal peptide" evidence="1">
    <location>
        <begin position="1"/>
        <end position="16"/>
    </location>
</feature>
<evidence type="ECO:0000313" key="2">
    <source>
        <dbReference type="Proteomes" id="UP000095287"/>
    </source>
</evidence>
<evidence type="ECO:0000256" key="1">
    <source>
        <dbReference type="SAM" id="SignalP"/>
    </source>
</evidence>
<keyword evidence="2" id="KW-1185">Reference proteome</keyword>
<organism evidence="2 3">
    <name type="scientific">Steinernema glaseri</name>
    <dbReference type="NCBI Taxonomy" id="37863"/>
    <lineage>
        <taxon>Eukaryota</taxon>
        <taxon>Metazoa</taxon>
        <taxon>Ecdysozoa</taxon>
        <taxon>Nematoda</taxon>
        <taxon>Chromadorea</taxon>
        <taxon>Rhabditida</taxon>
        <taxon>Tylenchina</taxon>
        <taxon>Panagrolaimomorpha</taxon>
        <taxon>Strongyloidoidea</taxon>
        <taxon>Steinernematidae</taxon>
        <taxon>Steinernema</taxon>
    </lineage>
</organism>
<keyword evidence="1" id="KW-0732">Signal</keyword>
<dbReference type="WBParaSite" id="L893_g16217.t1">
    <property type="protein sequence ID" value="L893_g16217.t1"/>
    <property type="gene ID" value="L893_g16217"/>
</dbReference>
<accession>A0A1I7YGS6</accession>
<feature type="chain" id="PRO_5009312230" evidence="1">
    <location>
        <begin position="17"/>
        <end position="183"/>
    </location>
</feature>
<name>A0A1I7YGS6_9BILA</name>
<sequence>MLVALLLLLCVPLGAPLPYDTIVQGAKKCCRQDPETQSCCVRKLLNDSARLGCPTPEWHFIGACLEKFFWNTTFIAQHAYQCCALLHSPQCRRECSYTFRAPGLSPEVRRRFSPETSCQDPASLADDCRKGSLLRRHECFRPCLQLRLSNPPIFFFDPLRHCPHMDPATMNGCVGPANLMDVY</sequence>